<evidence type="ECO:0000256" key="2">
    <source>
        <dbReference type="SAM" id="SignalP"/>
    </source>
</evidence>
<organism evidence="3">
    <name type="scientific">Fonticula alba</name>
    <name type="common">Slime mold</name>
    <dbReference type="NCBI Taxonomy" id="691883"/>
    <lineage>
        <taxon>Eukaryota</taxon>
        <taxon>Rotosphaerida</taxon>
        <taxon>Fonticulaceae</taxon>
        <taxon>Fonticula</taxon>
    </lineage>
</organism>
<feature type="region of interest" description="Disordered" evidence="1">
    <location>
        <begin position="243"/>
        <end position="265"/>
    </location>
</feature>
<reference evidence="3" key="1">
    <citation type="submission" date="2013-04" db="EMBL/GenBank/DDBJ databases">
        <title>The Genome Sequence of Fonticula alba ATCC 38817.</title>
        <authorList>
            <consortium name="The Broad Institute Genomics Platform"/>
            <person name="Russ C."/>
            <person name="Cuomo C."/>
            <person name="Burger G."/>
            <person name="Gray M.W."/>
            <person name="Holland P.W.H."/>
            <person name="King N."/>
            <person name="Lang F.B.F."/>
            <person name="Roger A.J."/>
            <person name="Ruiz-Trillo I."/>
            <person name="Brown M."/>
            <person name="Walker B."/>
            <person name="Young S."/>
            <person name="Zeng Q."/>
            <person name="Gargeya S."/>
            <person name="Fitzgerald M."/>
            <person name="Haas B."/>
            <person name="Abouelleil A."/>
            <person name="Allen A.W."/>
            <person name="Alvarado L."/>
            <person name="Arachchi H.M."/>
            <person name="Berlin A.M."/>
            <person name="Chapman S.B."/>
            <person name="Gainer-Dewar J."/>
            <person name="Goldberg J."/>
            <person name="Griggs A."/>
            <person name="Gujja S."/>
            <person name="Hansen M."/>
            <person name="Howarth C."/>
            <person name="Imamovic A."/>
            <person name="Ireland A."/>
            <person name="Larimer J."/>
            <person name="McCowan C."/>
            <person name="Murphy C."/>
            <person name="Pearson M."/>
            <person name="Poon T.W."/>
            <person name="Priest M."/>
            <person name="Roberts A."/>
            <person name="Saif S."/>
            <person name="Shea T."/>
            <person name="Sisk P."/>
            <person name="Sykes S."/>
            <person name="Wortman J."/>
            <person name="Nusbaum C."/>
            <person name="Birren B."/>
        </authorList>
    </citation>
    <scope>NUCLEOTIDE SEQUENCE [LARGE SCALE GENOMIC DNA]</scope>
    <source>
        <strain evidence="3">ATCC 38817</strain>
    </source>
</reference>
<feature type="compositionally biased region" description="Low complexity" evidence="1">
    <location>
        <begin position="250"/>
        <end position="265"/>
    </location>
</feature>
<dbReference type="RefSeq" id="XP_009497782.1">
    <property type="nucleotide sequence ID" value="XM_009499507.1"/>
</dbReference>
<accession>A0A058Z0T3</accession>
<proteinExistence type="predicted"/>
<evidence type="ECO:0000256" key="1">
    <source>
        <dbReference type="SAM" id="MobiDB-lite"/>
    </source>
</evidence>
<feature type="signal peptide" evidence="2">
    <location>
        <begin position="1"/>
        <end position="19"/>
    </location>
</feature>
<protein>
    <submittedName>
        <fullName evidence="3">Uncharacterized protein</fullName>
    </submittedName>
</protein>
<name>A0A058Z0T3_FONAL</name>
<evidence type="ECO:0000313" key="4">
    <source>
        <dbReference type="Proteomes" id="UP000030693"/>
    </source>
</evidence>
<keyword evidence="4" id="KW-1185">Reference proteome</keyword>
<evidence type="ECO:0000313" key="3">
    <source>
        <dbReference type="EMBL" id="KCV67751.1"/>
    </source>
</evidence>
<sequence>MIKATFVLAFFAIIAVASAAPVADIALDTDEAGVMVNSATNPCERDLKEFARLISDENTRCTHSALDAAAYVGMCTVAAVNKFDGKTVNTATAFEDCSHVLVNHQAWCARHEPDSNAAKADLSNYSCPTRYQTTSGNTKFPKKGCDNIALDKLRARFTKSCGSGSFAGATLDALCNNKKCISAIESLHECSMDRFASAHSVCALLENTYSFSVFCPEDTRGYKAFAELDCEVKNAWESDKDFKRVREPPAASGSASSGSASSGSA</sequence>
<dbReference type="GeneID" id="20530414"/>
<keyword evidence="2" id="KW-0732">Signal</keyword>
<dbReference type="EMBL" id="KB932213">
    <property type="protein sequence ID" value="KCV67751.1"/>
    <property type="molecule type" value="Genomic_DNA"/>
</dbReference>
<dbReference type="AlphaFoldDB" id="A0A058Z0T3"/>
<gene>
    <name evidence="3" type="ORF">H696_05689</name>
</gene>
<feature type="chain" id="PRO_5001566138" evidence="2">
    <location>
        <begin position="20"/>
        <end position="265"/>
    </location>
</feature>
<dbReference type="Proteomes" id="UP000030693">
    <property type="component" value="Unassembled WGS sequence"/>
</dbReference>